<reference evidence="1" key="1">
    <citation type="journal article" date="2022" name="bioRxiv">
        <title>Sequencing and chromosome-scale assembly of the giantPleurodeles waltlgenome.</title>
        <authorList>
            <person name="Brown T."/>
            <person name="Elewa A."/>
            <person name="Iarovenko S."/>
            <person name="Subramanian E."/>
            <person name="Araus A.J."/>
            <person name="Petzold A."/>
            <person name="Susuki M."/>
            <person name="Suzuki K.-i.T."/>
            <person name="Hayashi T."/>
            <person name="Toyoda A."/>
            <person name="Oliveira C."/>
            <person name="Osipova E."/>
            <person name="Leigh N.D."/>
            <person name="Simon A."/>
            <person name="Yun M.H."/>
        </authorList>
    </citation>
    <scope>NUCLEOTIDE SEQUENCE</scope>
    <source>
        <strain evidence="1">20211129_DDA</strain>
        <tissue evidence="1">Liver</tissue>
    </source>
</reference>
<dbReference type="AlphaFoldDB" id="A0AAV7TNS0"/>
<accession>A0AAV7TNS0</accession>
<proteinExistence type="predicted"/>
<dbReference type="EMBL" id="JANPWB010000006">
    <property type="protein sequence ID" value="KAJ1177851.1"/>
    <property type="molecule type" value="Genomic_DNA"/>
</dbReference>
<protein>
    <submittedName>
        <fullName evidence="1">Uncharacterized protein</fullName>
    </submittedName>
</protein>
<organism evidence="1 2">
    <name type="scientific">Pleurodeles waltl</name>
    <name type="common">Iberian ribbed newt</name>
    <dbReference type="NCBI Taxonomy" id="8319"/>
    <lineage>
        <taxon>Eukaryota</taxon>
        <taxon>Metazoa</taxon>
        <taxon>Chordata</taxon>
        <taxon>Craniata</taxon>
        <taxon>Vertebrata</taxon>
        <taxon>Euteleostomi</taxon>
        <taxon>Amphibia</taxon>
        <taxon>Batrachia</taxon>
        <taxon>Caudata</taxon>
        <taxon>Salamandroidea</taxon>
        <taxon>Salamandridae</taxon>
        <taxon>Pleurodelinae</taxon>
        <taxon>Pleurodeles</taxon>
    </lineage>
</organism>
<evidence type="ECO:0000313" key="1">
    <source>
        <dbReference type="EMBL" id="KAJ1177851.1"/>
    </source>
</evidence>
<evidence type="ECO:0000313" key="2">
    <source>
        <dbReference type="Proteomes" id="UP001066276"/>
    </source>
</evidence>
<name>A0AAV7TNS0_PLEWA</name>
<keyword evidence="2" id="KW-1185">Reference proteome</keyword>
<comment type="caution">
    <text evidence="1">The sequence shown here is derived from an EMBL/GenBank/DDBJ whole genome shotgun (WGS) entry which is preliminary data.</text>
</comment>
<sequence length="164" mass="18443">MAVMRHRALFINNIRVSGPCCFLISSRNVEEDRYANELSQSPFFCINVPVLNRLGKKKPPQRACQPIDPKFSNSPALCHLPASVKFSLGSSVCRQGLSSACWKERIEHLVTYFARMALANDRRCSMRLHLGGADIRKLGKSVLDADTLFTYDTMKQVITTHLSL</sequence>
<gene>
    <name evidence="1" type="ORF">NDU88_003103</name>
</gene>
<dbReference type="Proteomes" id="UP001066276">
    <property type="component" value="Chromosome 3_2"/>
</dbReference>